<evidence type="ECO:0000313" key="4">
    <source>
        <dbReference type="RefSeq" id="XP_029646940.1"/>
    </source>
</evidence>
<dbReference type="GO" id="GO:0035303">
    <property type="term" value="P:regulation of dephosphorylation"/>
    <property type="evidence" value="ECO:0007669"/>
    <property type="project" value="TreeGrafter"/>
</dbReference>
<dbReference type="AlphaFoldDB" id="A0A6P7T982"/>
<dbReference type="Proteomes" id="UP000515154">
    <property type="component" value="Linkage group LG17"/>
</dbReference>
<dbReference type="GO" id="GO:0005829">
    <property type="term" value="C:cytosol"/>
    <property type="evidence" value="ECO:0007669"/>
    <property type="project" value="TreeGrafter"/>
</dbReference>
<accession>A0A6P7T982</accession>
<feature type="region of interest" description="Disordered" evidence="2">
    <location>
        <begin position="293"/>
        <end position="352"/>
    </location>
</feature>
<evidence type="ECO:0000256" key="2">
    <source>
        <dbReference type="SAM" id="MobiDB-lite"/>
    </source>
</evidence>
<dbReference type="Pfam" id="PF04177">
    <property type="entry name" value="TAP42"/>
    <property type="match status" value="1"/>
</dbReference>
<dbReference type="RefSeq" id="XP_029646940.1">
    <property type="nucleotide sequence ID" value="XM_029791080.2"/>
</dbReference>
<dbReference type="PANTHER" id="PTHR10933:SF9">
    <property type="entry name" value="IMMUNOGLOBULIN-BINDING PROTEIN 1"/>
    <property type="match status" value="1"/>
</dbReference>
<name>A0A6P7T982_9MOLL</name>
<reference evidence="4" key="1">
    <citation type="submission" date="2025-08" db="UniProtKB">
        <authorList>
            <consortium name="RefSeq"/>
        </authorList>
    </citation>
    <scope>IDENTIFICATION</scope>
</reference>
<dbReference type="InterPro" id="IPR038511">
    <property type="entry name" value="TAP42/TAP46-like_sf"/>
</dbReference>
<dbReference type="KEGG" id="osn:115220887"/>
<evidence type="ECO:0000313" key="3">
    <source>
        <dbReference type="Proteomes" id="UP000515154"/>
    </source>
</evidence>
<feature type="compositionally biased region" description="Acidic residues" evidence="2">
    <location>
        <begin position="313"/>
        <end position="326"/>
    </location>
</feature>
<keyword evidence="3" id="KW-1185">Reference proteome</keyword>
<proteinExistence type="inferred from homology"/>
<dbReference type="FunFam" id="1.25.40.540:FF:000003">
    <property type="entry name" value="Immunoglobulin (CD79A)-binding protein 1"/>
    <property type="match status" value="1"/>
</dbReference>
<dbReference type="PANTHER" id="PTHR10933">
    <property type="entry name" value="IMMUNOGLOBULIN-BINDING PROTEIN 1"/>
    <property type="match status" value="1"/>
</dbReference>
<feature type="region of interest" description="Disordered" evidence="2">
    <location>
        <begin position="134"/>
        <end position="165"/>
    </location>
</feature>
<gene>
    <name evidence="4" type="primary">LOC115220887</name>
</gene>
<comment type="similarity">
    <text evidence="1">Belongs to the IGBP1/TAP42 family.</text>
</comment>
<dbReference type="InterPro" id="IPR007304">
    <property type="entry name" value="TAP46-like"/>
</dbReference>
<protein>
    <submittedName>
        <fullName evidence="4">Immunoglobulin-binding protein 1</fullName>
    </submittedName>
</protein>
<feature type="compositionally biased region" description="Basic and acidic residues" evidence="2">
    <location>
        <begin position="327"/>
        <end position="346"/>
    </location>
</feature>
<feature type="compositionally biased region" description="Basic and acidic residues" evidence="2">
    <location>
        <begin position="298"/>
        <end position="312"/>
    </location>
</feature>
<sequence>MLLSDKMAQNVTGNGHDTLASIFKQLLKAYEYLESSDLATSDPGYQAKVAQCIPEAEKAVHKVNLLHLFSDNEDIDEVTTSSLKFILLPALLGYFTMKQIEGERSEIVQKGKAYFKDFMRLCSLYKLTSVRLDQNDEEDEEGPSNSNKSRESSLQEMANQRQSKIERYKEQKRIITELKELRTHVEKSHVEEEVERKYYMLLLKHWINTVIDEYENIKFELQILEQRPNMAHCHQRQPKEPSQKKSFRPFIITKDQLQKKVLGAGYPSLPTLTIEEFYDQKIKEGTLQIPTGQSLHDWAVEPEKKANDADQKEAEDDEKEDADDPEALAKARAWDDWKDDIRRGDGNRNNMG</sequence>
<evidence type="ECO:0000256" key="1">
    <source>
        <dbReference type="ARBA" id="ARBA00034730"/>
    </source>
</evidence>
<dbReference type="GO" id="GO:0051721">
    <property type="term" value="F:protein phosphatase 2A binding"/>
    <property type="evidence" value="ECO:0007669"/>
    <property type="project" value="TreeGrafter"/>
</dbReference>
<dbReference type="Gene3D" id="1.25.40.540">
    <property type="entry name" value="TAP42-like family"/>
    <property type="match status" value="1"/>
</dbReference>
<dbReference type="GO" id="GO:0009966">
    <property type="term" value="P:regulation of signal transduction"/>
    <property type="evidence" value="ECO:0007669"/>
    <property type="project" value="InterPro"/>
</dbReference>
<organism evidence="3 4">
    <name type="scientific">Octopus sinensis</name>
    <name type="common">East Asian common octopus</name>
    <dbReference type="NCBI Taxonomy" id="2607531"/>
    <lineage>
        <taxon>Eukaryota</taxon>
        <taxon>Metazoa</taxon>
        <taxon>Spiralia</taxon>
        <taxon>Lophotrochozoa</taxon>
        <taxon>Mollusca</taxon>
        <taxon>Cephalopoda</taxon>
        <taxon>Coleoidea</taxon>
        <taxon>Octopodiformes</taxon>
        <taxon>Octopoda</taxon>
        <taxon>Incirrata</taxon>
        <taxon>Octopodidae</taxon>
        <taxon>Octopus</taxon>
    </lineage>
</organism>